<evidence type="ECO:0000256" key="6">
    <source>
        <dbReference type="RuleBase" id="RU361177"/>
    </source>
</evidence>
<dbReference type="GO" id="GO:0050660">
    <property type="term" value="F:flavin adenine dinucleotide binding"/>
    <property type="evidence" value="ECO:0007669"/>
    <property type="project" value="InterPro"/>
</dbReference>
<keyword evidence="3 6" id="KW-0274">FAD</keyword>
<accession>A0A199V6K0</accession>
<dbReference type="InterPro" id="IPR036188">
    <property type="entry name" value="FAD/NAD-bd_sf"/>
</dbReference>
<reference evidence="7 8" key="1">
    <citation type="journal article" date="2016" name="DNA Res.">
        <title>The draft genome of MD-2 pineapple using hybrid error correction of long reads.</title>
        <authorList>
            <person name="Redwan R.M."/>
            <person name="Saidin A."/>
            <person name="Kumar S.V."/>
        </authorList>
    </citation>
    <scope>NUCLEOTIDE SEQUENCE [LARGE SCALE GENOMIC DNA]</scope>
    <source>
        <strain evidence="8">cv. MD2</strain>
        <tissue evidence="7">Leaf</tissue>
    </source>
</reference>
<keyword evidence="5 6" id="KW-0560">Oxidoreductase</keyword>
<dbReference type="EC" id="1.-.-.-" evidence="6"/>
<dbReference type="SUPFAM" id="SSF51905">
    <property type="entry name" value="FAD/NAD(P)-binding domain"/>
    <property type="match status" value="2"/>
</dbReference>
<name>A0A199V6K0_ANACO</name>
<dbReference type="STRING" id="4615.A0A199V6K0"/>
<dbReference type="Pfam" id="PF00743">
    <property type="entry name" value="FMO-like"/>
    <property type="match status" value="2"/>
</dbReference>
<dbReference type="Proteomes" id="UP000092600">
    <property type="component" value="Unassembled WGS sequence"/>
</dbReference>
<evidence type="ECO:0000256" key="3">
    <source>
        <dbReference type="ARBA" id="ARBA00022827"/>
    </source>
</evidence>
<keyword evidence="2 6" id="KW-0285">Flavoprotein</keyword>
<dbReference type="InterPro" id="IPR000960">
    <property type="entry name" value="Flavin_mOase"/>
</dbReference>
<evidence type="ECO:0000256" key="2">
    <source>
        <dbReference type="ARBA" id="ARBA00022630"/>
    </source>
</evidence>
<evidence type="ECO:0000256" key="5">
    <source>
        <dbReference type="ARBA" id="ARBA00023002"/>
    </source>
</evidence>
<dbReference type="InterPro" id="IPR050346">
    <property type="entry name" value="FMO-like"/>
</dbReference>
<sequence>MSLHPTISHGAHEAFILPFQPTVSCGAHATFYFKLSSSSIYLMNQPTLTNIRFAPKGKGGKKNMVSEKRQPKHVCVIGAGPAGLVSARELRKEGHSVVVLEQKHDIGGQWLYDPIVEIEDALGRITPLKVHSSMYASLRLMSPREVMGFTDFPFFTKKGRDMRRFPGHREVYLYLRDFCQWFELRELIKFNTRVEYVGMVYNIEFGSDMKWVVRSKEEKCETVNEEIFDAVVVASGHYSQPTMPTIKGIDTWKRNQIHSHVYRVPEPFRNEVVVIVGGSFSGQDISLELVDVAKEVHLSVKSLELSEGLTKVITKYQNLHLHPQLHAFAVSKSSHSCNHMDSLDMSSLINVTNLNHYSTIKRMIEASIIDNLFEDGRVLFIDGSCVVADSIIYCTGYSYSFPFLDTKGIVVVDDGRVGPLYEHTFPPSLAPSLSFVGIPKKILGFPFFESQAKWISQVLSGRRTLLSRDDMMKSLEEFYHSREIAGIPKHCTHDIADFDIKIKSSSYNVDRSLRPKERFHYCDKYGDHCDFPHLEDWRKVLCITALRNSIMNLETYRDQWDDHIDELLQETLESPHFTQLDPEAIPS</sequence>
<evidence type="ECO:0000256" key="1">
    <source>
        <dbReference type="ARBA" id="ARBA00009183"/>
    </source>
</evidence>
<dbReference type="GO" id="GO:0050661">
    <property type="term" value="F:NADP binding"/>
    <property type="evidence" value="ECO:0007669"/>
    <property type="project" value="InterPro"/>
</dbReference>
<dbReference type="AlphaFoldDB" id="A0A199V6K0"/>
<dbReference type="PANTHER" id="PTHR23023">
    <property type="entry name" value="DIMETHYLANILINE MONOOXYGENASE"/>
    <property type="match status" value="1"/>
</dbReference>
<dbReference type="GO" id="GO:0004499">
    <property type="term" value="F:N,N-dimethylaniline monooxygenase activity"/>
    <property type="evidence" value="ECO:0007669"/>
    <property type="project" value="InterPro"/>
</dbReference>
<keyword evidence="6 7" id="KW-0503">Monooxygenase</keyword>
<dbReference type="PRINTS" id="PR00370">
    <property type="entry name" value="FMOXYGENASE"/>
</dbReference>
<evidence type="ECO:0000313" key="8">
    <source>
        <dbReference type="Proteomes" id="UP000092600"/>
    </source>
</evidence>
<comment type="caution">
    <text evidence="7">The sequence shown here is derived from an EMBL/GenBank/DDBJ whole genome shotgun (WGS) entry which is preliminary data.</text>
</comment>
<dbReference type="Gene3D" id="3.50.50.60">
    <property type="entry name" value="FAD/NAD(P)-binding domain"/>
    <property type="match status" value="2"/>
</dbReference>
<keyword evidence="4" id="KW-0521">NADP</keyword>
<comment type="cofactor">
    <cofactor evidence="6">
        <name>FAD</name>
        <dbReference type="ChEBI" id="CHEBI:57692"/>
    </cofactor>
</comment>
<proteinExistence type="inferred from homology"/>
<dbReference type="EMBL" id="LSRQ01003076">
    <property type="protein sequence ID" value="OAY72516.1"/>
    <property type="molecule type" value="Genomic_DNA"/>
</dbReference>
<comment type="similarity">
    <text evidence="1 6">Belongs to the FMO family.</text>
</comment>
<gene>
    <name evidence="7" type="ORF">ACMD2_10915</name>
</gene>
<organism evidence="7 8">
    <name type="scientific">Ananas comosus</name>
    <name type="common">Pineapple</name>
    <name type="synonym">Ananas ananas</name>
    <dbReference type="NCBI Taxonomy" id="4615"/>
    <lineage>
        <taxon>Eukaryota</taxon>
        <taxon>Viridiplantae</taxon>
        <taxon>Streptophyta</taxon>
        <taxon>Embryophyta</taxon>
        <taxon>Tracheophyta</taxon>
        <taxon>Spermatophyta</taxon>
        <taxon>Magnoliopsida</taxon>
        <taxon>Liliopsida</taxon>
        <taxon>Poales</taxon>
        <taxon>Bromeliaceae</taxon>
        <taxon>Bromelioideae</taxon>
        <taxon>Ananas</taxon>
    </lineage>
</organism>
<evidence type="ECO:0000313" key="7">
    <source>
        <dbReference type="EMBL" id="OAY72516.1"/>
    </source>
</evidence>
<dbReference type="InterPro" id="IPR020946">
    <property type="entry name" value="Flavin_mOase-like"/>
</dbReference>
<protein>
    <recommendedName>
        <fullName evidence="6">Flavin-containing monooxygenase</fullName>
        <ecNumber evidence="6">1.-.-.-</ecNumber>
    </recommendedName>
</protein>
<evidence type="ECO:0000256" key="4">
    <source>
        <dbReference type="ARBA" id="ARBA00022857"/>
    </source>
</evidence>